<proteinExistence type="predicted"/>
<dbReference type="SUPFAM" id="SSF143422">
    <property type="entry name" value="Transposase IS200-like"/>
    <property type="match status" value="1"/>
</dbReference>
<dbReference type="PANTHER" id="PTHR34322:SF2">
    <property type="entry name" value="TRANSPOSASE IS200-LIKE DOMAIN-CONTAINING PROTEIN"/>
    <property type="match status" value="1"/>
</dbReference>
<dbReference type="PANTHER" id="PTHR34322">
    <property type="entry name" value="TRANSPOSASE, Y1_TNP DOMAIN-CONTAINING"/>
    <property type="match status" value="1"/>
</dbReference>
<dbReference type="SMART" id="SM01321">
    <property type="entry name" value="Y1_Tnp"/>
    <property type="match status" value="1"/>
</dbReference>
<dbReference type="EMBL" id="CP121472">
    <property type="protein sequence ID" value="WPL18926.1"/>
    <property type="molecule type" value="Genomic_DNA"/>
</dbReference>
<sequence length="236" mass="27297">MNVFCYTCVMPRRPRLHLPDYPHHLIQRGHKRAACFFAEEDYRAYLDALGAALAKTGVRLHAYVLMANHVHLLVTPQAAEDLSRLMMAIGRRYVQYINTTYRRVGTLWDSRYKSSLLDGGHYLLRCQRYIELNPVRTDRVSDPGDYPWSSYRANALGTDDPLLIPHDCYLALGESPESRQAAYLELFNTELSHRTIAEFRLAIQQSQPIGNEDFLQEIEHITGQRRQARPRGRPLK</sequence>
<dbReference type="Pfam" id="PF01797">
    <property type="entry name" value="Y1_Tnp"/>
    <property type="match status" value="1"/>
</dbReference>
<evidence type="ECO:0000313" key="3">
    <source>
        <dbReference type="Proteomes" id="UP001432180"/>
    </source>
</evidence>
<dbReference type="InterPro" id="IPR036515">
    <property type="entry name" value="Transposase_17_sf"/>
</dbReference>
<name>A0ABZ0SFT0_9GAMM</name>
<dbReference type="InterPro" id="IPR002686">
    <property type="entry name" value="Transposase_17"/>
</dbReference>
<keyword evidence="3" id="KW-1185">Reference proteome</keyword>
<feature type="domain" description="Transposase IS200-like" evidence="1">
    <location>
        <begin position="18"/>
        <end position="133"/>
    </location>
</feature>
<dbReference type="Gene3D" id="3.30.70.1290">
    <property type="entry name" value="Transposase IS200-like"/>
    <property type="match status" value="1"/>
</dbReference>
<evidence type="ECO:0000259" key="1">
    <source>
        <dbReference type="SMART" id="SM01321"/>
    </source>
</evidence>
<accession>A0ABZ0SFT0</accession>
<protein>
    <submittedName>
        <fullName evidence="2">Transposase</fullName>
    </submittedName>
</protein>
<gene>
    <name evidence="2" type="ORF">Thiowin_04022</name>
</gene>
<reference evidence="2 3" key="1">
    <citation type="journal article" date="2023" name="Microorganisms">
        <title>Thiorhodovibrio frisius and Trv. litoralis spp. nov., Two Novel Members from a Clade of Fastidious Purple Sulfur Bacteria That Exhibit Unique Red-Shifted Light-Harvesting Capabilities.</title>
        <authorList>
            <person name="Methner A."/>
            <person name="Kuzyk S.B."/>
            <person name="Petersen J."/>
            <person name="Bauer S."/>
            <person name="Brinkmann H."/>
            <person name="Sichau K."/>
            <person name="Wanner G."/>
            <person name="Wolf J."/>
            <person name="Neumann-Schaal M."/>
            <person name="Henke P."/>
            <person name="Tank M."/>
            <person name="Sproer C."/>
            <person name="Bunk B."/>
            <person name="Overmann J."/>
        </authorList>
    </citation>
    <scope>NUCLEOTIDE SEQUENCE [LARGE SCALE GENOMIC DNA]</scope>
    <source>
        <strain evidence="2 3">DSM 6702</strain>
    </source>
</reference>
<evidence type="ECO:0000313" key="2">
    <source>
        <dbReference type="EMBL" id="WPL18926.1"/>
    </source>
</evidence>
<organism evidence="2 3">
    <name type="scientific">Thiorhodovibrio winogradskyi</name>
    <dbReference type="NCBI Taxonomy" id="77007"/>
    <lineage>
        <taxon>Bacteria</taxon>
        <taxon>Pseudomonadati</taxon>
        <taxon>Pseudomonadota</taxon>
        <taxon>Gammaproteobacteria</taxon>
        <taxon>Chromatiales</taxon>
        <taxon>Chromatiaceae</taxon>
        <taxon>Thiorhodovibrio</taxon>
    </lineage>
</organism>
<dbReference type="Proteomes" id="UP001432180">
    <property type="component" value="Chromosome"/>
</dbReference>